<dbReference type="InterPro" id="IPR041489">
    <property type="entry name" value="PDZ_6"/>
</dbReference>
<dbReference type="PANTHER" id="PTHR32060">
    <property type="entry name" value="TAIL-SPECIFIC PROTEASE"/>
    <property type="match status" value="1"/>
</dbReference>
<feature type="domain" description="PDZ" evidence="7">
    <location>
        <begin position="88"/>
        <end position="178"/>
    </location>
</feature>
<dbReference type="SMART" id="SM00245">
    <property type="entry name" value="TSPc"/>
    <property type="match status" value="1"/>
</dbReference>
<keyword evidence="9" id="KW-1185">Reference proteome</keyword>
<gene>
    <name evidence="8" type="ORF">A8708_11170</name>
</gene>
<evidence type="ECO:0000259" key="7">
    <source>
        <dbReference type="PROSITE" id="PS50106"/>
    </source>
</evidence>
<dbReference type="PANTHER" id="PTHR32060:SF30">
    <property type="entry name" value="CARBOXY-TERMINAL PROCESSING PROTEASE CTPA"/>
    <property type="match status" value="1"/>
</dbReference>
<dbReference type="GO" id="GO:0030288">
    <property type="term" value="C:outer membrane-bounded periplasmic space"/>
    <property type="evidence" value="ECO:0007669"/>
    <property type="project" value="TreeGrafter"/>
</dbReference>
<sequence>MRLRLSTLNKKAVKATLALASALAVVIPVNAMAQEDLQTVMVRKTLVENHVSGVSLEALENQTIEQMIAGLKDPYTVLFTPQDYGQFSNSLENSFEGIGCVIGLDDQGVYVTRTIPGSPAETAGLLPDDYIRAVDGVPASTTSIDAVRDKIIGVAGTKVKVTVLRGDKEITFELTRQSVNSPEVYSKSFSNGVGYVQITDFSDEADEEFDKQLSELQAKGLKSLILDVRDNPGGYLETARNIAKHFVKEGVLIHTQNREGIDDPVTIAGGNPLAIPVYILANENSASASEVLSGALQDYGVAKVIGMQTYGKGSVQQLFELPDQSVLKVTVEEYLTPKMRKVNKVGITPDLKVDGVAAQLITALHETGISDIQVSFSKHNVTYNGVDLGFGFGSFNEKGHFYASARGLAALIGATITWNDVNHTVDITDSKGTQAFAIEADKLMIVNGMSYVNVDVFKDSFPQLKVSHQGENVSIQATKGN</sequence>
<dbReference type="AlphaFoldDB" id="A0A197ZXN2"/>
<keyword evidence="6" id="KW-0732">Signal</keyword>
<dbReference type="Gene3D" id="3.30.750.44">
    <property type="match status" value="1"/>
</dbReference>
<accession>A0A197ZXN2</accession>
<comment type="caution">
    <text evidence="8">The sequence shown here is derived from an EMBL/GenBank/DDBJ whole genome shotgun (WGS) entry which is preliminary data.</text>
</comment>
<dbReference type="NCBIfam" id="TIGR00225">
    <property type="entry name" value="prc"/>
    <property type="match status" value="1"/>
</dbReference>
<dbReference type="CDD" id="cd07560">
    <property type="entry name" value="Peptidase_S41_CPP"/>
    <property type="match status" value="1"/>
</dbReference>
<evidence type="ECO:0000313" key="8">
    <source>
        <dbReference type="EMBL" id="OAS13934.1"/>
    </source>
</evidence>
<dbReference type="Gene3D" id="3.90.226.10">
    <property type="entry name" value="2-enoyl-CoA Hydratase, Chain A, domain 1"/>
    <property type="match status" value="1"/>
</dbReference>
<dbReference type="CDD" id="cd06782">
    <property type="entry name" value="cpPDZ_CPP-like"/>
    <property type="match status" value="1"/>
</dbReference>
<feature type="signal peptide" evidence="6">
    <location>
        <begin position="1"/>
        <end position="33"/>
    </location>
</feature>
<dbReference type="GO" id="GO:0007165">
    <property type="term" value="P:signal transduction"/>
    <property type="evidence" value="ECO:0007669"/>
    <property type="project" value="TreeGrafter"/>
</dbReference>
<evidence type="ECO:0000256" key="6">
    <source>
        <dbReference type="SAM" id="SignalP"/>
    </source>
</evidence>
<dbReference type="InterPro" id="IPR001478">
    <property type="entry name" value="PDZ"/>
</dbReference>
<dbReference type="PROSITE" id="PS50106">
    <property type="entry name" value="PDZ"/>
    <property type="match status" value="1"/>
</dbReference>
<dbReference type="Proteomes" id="UP000078454">
    <property type="component" value="Unassembled WGS sequence"/>
</dbReference>
<dbReference type="SUPFAM" id="SSF52096">
    <property type="entry name" value="ClpP/crotonase"/>
    <property type="match status" value="1"/>
</dbReference>
<evidence type="ECO:0000256" key="4">
    <source>
        <dbReference type="ARBA" id="ARBA00022825"/>
    </source>
</evidence>
<comment type="similarity">
    <text evidence="1 5">Belongs to the peptidase S41A family.</text>
</comment>
<reference evidence="8 9" key="1">
    <citation type="submission" date="2016-05" db="EMBL/GenBank/DDBJ databases">
        <title>Paenibacillus sp. 1ZS3-15 nov., isolated from the rhizosphere soil.</title>
        <authorList>
            <person name="Zhang X.X."/>
            <person name="Zhang J."/>
        </authorList>
    </citation>
    <scope>NUCLEOTIDE SEQUENCE [LARGE SCALE GENOMIC DNA]</scope>
    <source>
        <strain evidence="8 9">1ZS3-15</strain>
    </source>
</reference>
<evidence type="ECO:0000313" key="9">
    <source>
        <dbReference type="Proteomes" id="UP000078454"/>
    </source>
</evidence>
<evidence type="ECO:0000256" key="1">
    <source>
        <dbReference type="ARBA" id="ARBA00009179"/>
    </source>
</evidence>
<evidence type="ECO:0000256" key="5">
    <source>
        <dbReference type="RuleBase" id="RU004404"/>
    </source>
</evidence>
<dbReference type="Gene3D" id="2.30.42.10">
    <property type="match status" value="1"/>
</dbReference>
<dbReference type="Pfam" id="PF03572">
    <property type="entry name" value="Peptidase_S41"/>
    <property type="match status" value="1"/>
</dbReference>
<keyword evidence="3 5" id="KW-0378">Hydrolase</keyword>
<feature type="chain" id="PRO_5008277617" description="PDZ domain-containing protein" evidence="6">
    <location>
        <begin position="34"/>
        <end position="481"/>
    </location>
</feature>
<dbReference type="STRING" id="1850517.A8708_11170"/>
<dbReference type="InterPro" id="IPR036034">
    <property type="entry name" value="PDZ_sf"/>
</dbReference>
<name>A0A197ZXN2_9BACL</name>
<evidence type="ECO:0000256" key="2">
    <source>
        <dbReference type="ARBA" id="ARBA00022670"/>
    </source>
</evidence>
<proteinExistence type="inferred from homology"/>
<dbReference type="InterPro" id="IPR005151">
    <property type="entry name" value="Tail-specific_protease"/>
</dbReference>
<keyword evidence="4 5" id="KW-0720">Serine protease</keyword>
<dbReference type="InterPro" id="IPR004447">
    <property type="entry name" value="Peptidase_S41A"/>
</dbReference>
<dbReference type="GO" id="GO:0006508">
    <property type="term" value="P:proteolysis"/>
    <property type="evidence" value="ECO:0007669"/>
    <property type="project" value="UniProtKB-KW"/>
</dbReference>
<dbReference type="OrthoDB" id="9812068at2"/>
<keyword evidence="2 5" id="KW-0645">Protease</keyword>
<evidence type="ECO:0000256" key="3">
    <source>
        <dbReference type="ARBA" id="ARBA00022801"/>
    </source>
</evidence>
<dbReference type="InterPro" id="IPR029045">
    <property type="entry name" value="ClpP/crotonase-like_dom_sf"/>
</dbReference>
<dbReference type="Pfam" id="PF17820">
    <property type="entry name" value="PDZ_6"/>
    <property type="match status" value="1"/>
</dbReference>
<dbReference type="EMBL" id="LYPB01000091">
    <property type="protein sequence ID" value="OAS13934.1"/>
    <property type="molecule type" value="Genomic_DNA"/>
</dbReference>
<organism evidence="8 9">
    <name type="scientific">Paenibacillus oryzisoli</name>
    <dbReference type="NCBI Taxonomy" id="1850517"/>
    <lineage>
        <taxon>Bacteria</taxon>
        <taxon>Bacillati</taxon>
        <taxon>Bacillota</taxon>
        <taxon>Bacilli</taxon>
        <taxon>Bacillales</taxon>
        <taxon>Paenibacillaceae</taxon>
        <taxon>Paenibacillus</taxon>
    </lineage>
</organism>
<dbReference type="GO" id="GO:0004175">
    <property type="term" value="F:endopeptidase activity"/>
    <property type="evidence" value="ECO:0007669"/>
    <property type="project" value="TreeGrafter"/>
</dbReference>
<dbReference type="SMART" id="SM00228">
    <property type="entry name" value="PDZ"/>
    <property type="match status" value="1"/>
</dbReference>
<dbReference type="GO" id="GO:0008236">
    <property type="term" value="F:serine-type peptidase activity"/>
    <property type="evidence" value="ECO:0007669"/>
    <property type="project" value="UniProtKB-KW"/>
</dbReference>
<protein>
    <recommendedName>
        <fullName evidence="7">PDZ domain-containing protein</fullName>
    </recommendedName>
</protein>
<dbReference type="RefSeq" id="WP_068670097.1">
    <property type="nucleotide sequence ID" value="NZ_LYPB01000091.1"/>
</dbReference>
<dbReference type="SUPFAM" id="SSF50156">
    <property type="entry name" value="PDZ domain-like"/>
    <property type="match status" value="1"/>
</dbReference>